<accession>A0A2I0KNM0</accession>
<gene>
    <name evidence="2" type="ORF">CRG98_009805</name>
</gene>
<evidence type="ECO:0000313" key="2">
    <source>
        <dbReference type="EMBL" id="PKI69930.1"/>
    </source>
</evidence>
<name>A0A2I0KNM0_PUNGR</name>
<sequence length="277" mass="30681">MRVRYVCFNALLRSVYITQAFSHSLSECLVPRLPVITLRYCEMTAVETTYSPRISFSYNLCQPDPHMLISHPTVPSSTLLDSDIDFEISVCESSDFEPSSAEELFCNGEIQAIGVRRRMQNFPAKLQINDKSVILPSRPPMLPVPQARAVTGPTLAKLVEIEQPDDDMPHCHSLWRLVRSCSSSSASSNKSSGLCFIPFMPRSYSTAFKSSTSKTSNLSEKNNCRKQSSISPSKKKKSLGSINGRNYGRISPALNVPPPDVFGFGSLCLSKKCKNQA</sequence>
<dbReference type="Proteomes" id="UP000233551">
    <property type="component" value="Unassembled WGS sequence"/>
</dbReference>
<dbReference type="PANTHER" id="PTHR36757:SF1">
    <property type="entry name" value="GENOME ASSEMBLY, CHROMOSOME: A04"/>
    <property type="match status" value="1"/>
</dbReference>
<proteinExistence type="predicted"/>
<evidence type="ECO:0000313" key="3">
    <source>
        <dbReference type="Proteomes" id="UP000233551"/>
    </source>
</evidence>
<protein>
    <recommendedName>
        <fullName evidence="4">Membrane-associated kinase regulator 6</fullName>
    </recommendedName>
</protein>
<evidence type="ECO:0000256" key="1">
    <source>
        <dbReference type="SAM" id="MobiDB-lite"/>
    </source>
</evidence>
<dbReference type="PANTHER" id="PTHR36757">
    <property type="entry name" value="BNAANNG22500D PROTEIN"/>
    <property type="match status" value="1"/>
</dbReference>
<organism evidence="2 3">
    <name type="scientific">Punica granatum</name>
    <name type="common">Pomegranate</name>
    <dbReference type="NCBI Taxonomy" id="22663"/>
    <lineage>
        <taxon>Eukaryota</taxon>
        <taxon>Viridiplantae</taxon>
        <taxon>Streptophyta</taxon>
        <taxon>Embryophyta</taxon>
        <taxon>Tracheophyta</taxon>
        <taxon>Spermatophyta</taxon>
        <taxon>Magnoliopsida</taxon>
        <taxon>eudicotyledons</taxon>
        <taxon>Gunneridae</taxon>
        <taxon>Pentapetalae</taxon>
        <taxon>rosids</taxon>
        <taxon>malvids</taxon>
        <taxon>Myrtales</taxon>
        <taxon>Lythraceae</taxon>
        <taxon>Punica</taxon>
    </lineage>
</organism>
<keyword evidence="3" id="KW-1185">Reference proteome</keyword>
<feature type="region of interest" description="Disordered" evidence="1">
    <location>
        <begin position="211"/>
        <end position="242"/>
    </location>
</feature>
<dbReference type="EMBL" id="PGOL01000479">
    <property type="protein sequence ID" value="PKI69930.1"/>
    <property type="molecule type" value="Genomic_DNA"/>
</dbReference>
<dbReference type="AlphaFoldDB" id="A0A2I0KNM0"/>
<evidence type="ECO:0008006" key="4">
    <source>
        <dbReference type="Google" id="ProtNLM"/>
    </source>
</evidence>
<reference evidence="2 3" key="1">
    <citation type="submission" date="2017-11" db="EMBL/GenBank/DDBJ databases">
        <title>De-novo sequencing of pomegranate (Punica granatum L.) genome.</title>
        <authorList>
            <person name="Akparov Z."/>
            <person name="Amiraslanov A."/>
            <person name="Hajiyeva S."/>
            <person name="Abbasov M."/>
            <person name="Kaur K."/>
            <person name="Hamwieh A."/>
            <person name="Solovyev V."/>
            <person name="Salamov A."/>
            <person name="Braich B."/>
            <person name="Kosarev P."/>
            <person name="Mahmoud A."/>
            <person name="Hajiyev E."/>
            <person name="Babayeva S."/>
            <person name="Izzatullayeva V."/>
            <person name="Mammadov A."/>
            <person name="Mammadov A."/>
            <person name="Sharifova S."/>
            <person name="Ojaghi J."/>
            <person name="Eynullazada K."/>
            <person name="Bayramov B."/>
            <person name="Abdulazimova A."/>
            <person name="Shahmuradov I."/>
        </authorList>
    </citation>
    <scope>NUCLEOTIDE SEQUENCE [LARGE SCALE GENOMIC DNA]</scope>
    <source>
        <strain evidence="3">cv. AG2017</strain>
        <tissue evidence="2">Leaf</tissue>
    </source>
</reference>
<comment type="caution">
    <text evidence="2">The sequence shown here is derived from an EMBL/GenBank/DDBJ whole genome shotgun (WGS) entry which is preliminary data.</text>
</comment>